<dbReference type="UniPathway" id="UPA00988"/>
<comment type="pathway">
    <text evidence="3">tRNA modification; 5-methoxycarbonylmethyl-2-thiouridine-tRNA biosynthesis.</text>
</comment>
<comment type="function">
    <text evidence="3">Plays a central role in 2-thiolation of mcm(5)S(2)U at tRNA wobble positions of tRNA(Lys), tRNA(Glu) and tRNA(Gln). May act by forming a heterodimer with NCS6/CTU1 that ligates sulfur from thiocarboxylated URM1 onto the uridine of tRNAs at wobble position.</text>
</comment>
<dbReference type="InterPro" id="IPR014729">
    <property type="entry name" value="Rossmann-like_a/b/a_fold"/>
</dbReference>
<keyword evidence="5" id="KW-1185">Reference proteome</keyword>
<dbReference type="PANTHER" id="PTHR20882:SF14">
    <property type="entry name" value="CYTOPLASMIC TRNA 2-THIOLATION PROTEIN 2"/>
    <property type="match status" value="1"/>
</dbReference>
<protein>
    <recommendedName>
        <fullName evidence="3">Cytoplasmic tRNA 2-thiolation protein 2</fullName>
    </recommendedName>
</protein>
<proteinExistence type="inferred from homology"/>
<name>A0A835GNM7_SPOEX</name>
<accession>A0A835GNM7</accession>
<dbReference type="GO" id="GO:0016783">
    <property type="term" value="F:sulfurtransferase activity"/>
    <property type="evidence" value="ECO:0007669"/>
    <property type="project" value="TreeGrafter"/>
</dbReference>
<evidence type="ECO:0000313" key="4">
    <source>
        <dbReference type="EMBL" id="KAF9421566.1"/>
    </source>
</evidence>
<dbReference type="GO" id="GO:0000049">
    <property type="term" value="F:tRNA binding"/>
    <property type="evidence" value="ECO:0007669"/>
    <property type="project" value="InterPro"/>
</dbReference>
<dbReference type="Proteomes" id="UP000648187">
    <property type="component" value="Unassembled WGS sequence"/>
</dbReference>
<keyword evidence="1 3" id="KW-0963">Cytoplasm</keyword>
<dbReference type="GO" id="GO:0002143">
    <property type="term" value="P:tRNA wobble position uridine thiolation"/>
    <property type="evidence" value="ECO:0007669"/>
    <property type="project" value="TreeGrafter"/>
</dbReference>
<comment type="similarity">
    <text evidence="3">Belongs to the CTU2/NCS2 family.</text>
</comment>
<comment type="subcellular location">
    <subcellularLocation>
        <location evidence="3">Cytoplasm</location>
    </subcellularLocation>
</comment>
<dbReference type="InterPro" id="IPR019407">
    <property type="entry name" value="CTU2"/>
</dbReference>
<evidence type="ECO:0000256" key="1">
    <source>
        <dbReference type="ARBA" id="ARBA00022490"/>
    </source>
</evidence>
<dbReference type="EMBL" id="JACKWZ010000023">
    <property type="protein sequence ID" value="KAF9421566.1"/>
    <property type="molecule type" value="Genomic_DNA"/>
</dbReference>
<evidence type="ECO:0000256" key="2">
    <source>
        <dbReference type="ARBA" id="ARBA00022694"/>
    </source>
</evidence>
<evidence type="ECO:0000313" key="5">
    <source>
        <dbReference type="Proteomes" id="UP000648187"/>
    </source>
</evidence>
<organism evidence="4 5">
    <name type="scientific">Spodoptera exigua</name>
    <name type="common">Beet armyworm</name>
    <name type="synonym">Noctua fulgens</name>
    <dbReference type="NCBI Taxonomy" id="7107"/>
    <lineage>
        <taxon>Eukaryota</taxon>
        <taxon>Metazoa</taxon>
        <taxon>Ecdysozoa</taxon>
        <taxon>Arthropoda</taxon>
        <taxon>Hexapoda</taxon>
        <taxon>Insecta</taxon>
        <taxon>Pterygota</taxon>
        <taxon>Neoptera</taxon>
        <taxon>Endopterygota</taxon>
        <taxon>Lepidoptera</taxon>
        <taxon>Glossata</taxon>
        <taxon>Ditrysia</taxon>
        <taxon>Noctuoidea</taxon>
        <taxon>Noctuidae</taxon>
        <taxon>Amphipyrinae</taxon>
        <taxon>Spodoptera</taxon>
    </lineage>
</organism>
<dbReference type="HAMAP" id="MF_03054">
    <property type="entry name" value="CTU2"/>
    <property type="match status" value="1"/>
</dbReference>
<gene>
    <name evidence="4" type="ORF">HW555_002499</name>
</gene>
<reference evidence="4" key="1">
    <citation type="submission" date="2020-08" db="EMBL/GenBank/DDBJ databases">
        <title>Spodoptera exigua strain:BAW_Kor-Di-RS1 Genome sequencing and assembly.</title>
        <authorList>
            <person name="Kim J."/>
            <person name="Nam H.Y."/>
            <person name="Kwon M."/>
            <person name="Choi J.H."/>
            <person name="Cho S.R."/>
            <person name="Kim G.-H."/>
        </authorList>
    </citation>
    <scope>NUCLEOTIDE SEQUENCE</scope>
    <source>
        <strain evidence="4">BAW_Kor-Di-RS1</strain>
        <tissue evidence="4">Whole-body</tissue>
    </source>
</reference>
<keyword evidence="2 3" id="KW-0819">tRNA processing</keyword>
<dbReference type="AlphaFoldDB" id="A0A835GNM7"/>
<dbReference type="SUPFAM" id="SSF52402">
    <property type="entry name" value="Adenine nucleotide alpha hydrolases-like"/>
    <property type="match status" value="1"/>
</dbReference>
<dbReference type="Pfam" id="PF10288">
    <property type="entry name" value="CTU2"/>
    <property type="match status" value="1"/>
</dbReference>
<sequence length="388" mass="44089">MNCKKCYSPSTVILRKKDYYCDNCFMLITNHKFRACLGKNKVLIPYENVMIGLSGGVGSTVLLDLVHHATSLENTKKLRISPFCLHLYDDDSRELAESIIKQCQTYKIDVFVVHQAVYINSKYELPEANTLQKICESERRDFKDLMNSMPPSAANDFLLKIKRILLVEFAKKINCSVVFTAETTNTLAVNLLTNLAIGRGSQVQYDVGFCDNRDDKVKIIRPIKDISIEELNYYVSIKQLTPVNYNHIKSKSLQSVISSFVSELQDNFQATISTVCKTADKIGDQRESINSEKCLICESDLDMKNMKMSAFEATNVSRIVSLKDSQADPTYQETSDILHHMQNNTNTSVFPLINKYLCYGCSRNHSEMNLHKLPNQLQKALRTNNLGI</sequence>
<comment type="caution">
    <text evidence="4">The sequence shown here is derived from an EMBL/GenBank/DDBJ whole genome shotgun (WGS) entry which is preliminary data.</text>
</comment>
<dbReference type="GO" id="GO:0032447">
    <property type="term" value="P:protein urmylation"/>
    <property type="evidence" value="ECO:0007669"/>
    <property type="project" value="UniProtKB-UniRule"/>
</dbReference>
<dbReference type="GO" id="GO:0016779">
    <property type="term" value="F:nucleotidyltransferase activity"/>
    <property type="evidence" value="ECO:0007669"/>
    <property type="project" value="UniProtKB-UniRule"/>
</dbReference>
<dbReference type="GO" id="GO:0005829">
    <property type="term" value="C:cytosol"/>
    <property type="evidence" value="ECO:0007669"/>
    <property type="project" value="TreeGrafter"/>
</dbReference>
<evidence type="ECO:0000256" key="3">
    <source>
        <dbReference type="HAMAP-Rule" id="MF_03054"/>
    </source>
</evidence>
<dbReference type="PANTHER" id="PTHR20882">
    <property type="entry name" value="CYTOPLASMIC TRNA 2-THIOLATION PROTEIN 2"/>
    <property type="match status" value="1"/>
</dbReference>
<dbReference type="Gene3D" id="3.40.50.620">
    <property type="entry name" value="HUPs"/>
    <property type="match status" value="1"/>
</dbReference>